<sequence>MIVNHTAEGWEIITQRSHGLLAGQICAQWKKENRPPRWFDTLIATTEHDDAHNELDKEDLLEENGGPKDYKMKSHRRGNFDPEYCDNLLKMAITKGLYITLLIAKHIHFLYEGEKEAQSYCEKLKKKEKVWLKQAGCTRKDVDKSYRLLELCDAFSLLICEQKLPPEGRRLEISKGPDGKMFELYQNPNKHIVVYPWPFEEDSFIVNYEVRLLDQLAFKNNAEFLKVFRSVPVENKMIRIVKEAGK</sequence>
<dbReference type="EMBL" id="BMEC01000005">
    <property type="protein sequence ID" value="GGC33172.1"/>
    <property type="molecule type" value="Genomic_DNA"/>
</dbReference>
<evidence type="ECO:0008006" key="4">
    <source>
        <dbReference type="Google" id="ProtNLM"/>
    </source>
</evidence>
<proteinExistence type="predicted"/>
<dbReference type="InterPro" id="IPR024992">
    <property type="entry name" value="DUF3891"/>
</dbReference>
<dbReference type="Pfam" id="PF13030">
    <property type="entry name" value="DUF3891"/>
    <property type="match status" value="1"/>
</dbReference>
<dbReference type="Proteomes" id="UP000636010">
    <property type="component" value="Unassembled WGS sequence"/>
</dbReference>
<feature type="region of interest" description="Disordered" evidence="1">
    <location>
        <begin position="53"/>
        <end position="74"/>
    </location>
</feature>
<accession>A0ABQ1M3N6</accession>
<evidence type="ECO:0000256" key="1">
    <source>
        <dbReference type="SAM" id="MobiDB-lite"/>
    </source>
</evidence>
<organism evidence="2 3">
    <name type="scientific">Marivirga lumbricoides</name>
    <dbReference type="NCBI Taxonomy" id="1046115"/>
    <lineage>
        <taxon>Bacteria</taxon>
        <taxon>Pseudomonadati</taxon>
        <taxon>Bacteroidota</taxon>
        <taxon>Cytophagia</taxon>
        <taxon>Cytophagales</taxon>
        <taxon>Marivirgaceae</taxon>
        <taxon>Marivirga</taxon>
    </lineage>
</organism>
<comment type="caution">
    <text evidence="2">The sequence shown here is derived from an EMBL/GenBank/DDBJ whole genome shotgun (WGS) entry which is preliminary data.</text>
</comment>
<evidence type="ECO:0000313" key="2">
    <source>
        <dbReference type="EMBL" id="GGC33172.1"/>
    </source>
</evidence>
<protein>
    <recommendedName>
        <fullName evidence="4">DUF3891 domain-containing protein</fullName>
    </recommendedName>
</protein>
<keyword evidence="3" id="KW-1185">Reference proteome</keyword>
<dbReference type="RefSeq" id="WP_188462566.1">
    <property type="nucleotide sequence ID" value="NZ_BAABHU010000005.1"/>
</dbReference>
<name>A0ABQ1M3N6_9BACT</name>
<reference evidence="3" key="1">
    <citation type="journal article" date="2019" name="Int. J. Syst. Evol. Microbiol.">
        <title>The Global Catalogue of Microorganisms (GCM) 10K type strain sequencing project: providing services to taxonomists for standard genome sequencing and annotation.</title>
        <authorList>
            <consortium name="The Broad Institute Genomics Platform"/>
            <consortium name="The Broad Institute Genome Sequencing Center for Infectious Disease"/>
            <person name="Wu L."/>
            <person name="Ma J."/>
        </authorList>
    </citation>
    <scope>NUCLEOTIDE SEQUENCE [LARGE SCALE GENOMIC DNA]</scope>
    <source>
        <strain evidence="3">CGMCC 1.10832</strain>
    </source>
</reference>
<evidence type="ECO:0000313" key="3">
    <source>
        <dbReference type="Proteomes" id="UP000636010"/>
    </source>
</evidence>
<gene>
    <name evidence="2" type="ORF">GCM10011506_18270</name>
</gene>